<dbReference type="EMBL" id="GAKP01014831">
    <property type="protein sequence ID" value="JAC44121.1"/>
    <property type="molecule type" value="Transcribed_RNA"/>
</dbReference>
<feature type="compositionally biased region" description="Basic residues" evidence="1">
    <location>
        <begin position="81"/>
        <end position="92"/>
    </location>
</feature>
<sequence>MTATNTIKITTTATKLVRAFRANAILAATTTTMTTVMETTSSNITKRFNCFIRESEFIRMKLFMSIIIDIDKYIKHKVQRHQRLKKMKQKNKRANELVKS</sequence>
<name>A0A034VLD6_BACDO</name>
<protein>
    <submittedName>
        <fullName evidence="2">Uncharacterized protein</fullName>
    </submittedName>
</protein>
<evidence type="ECO:0000256" key="1">
    <source>
        <dbReference type="SAM" id="MobiDB-lite"/>
    </source>
</evidence>
<proteinExistence type="predicted"/>
<accession>A0A034VLD6</accession>
<feature type="region of interest" description="Disordered" evidence="1">
    <location>
        <begin position="81"/>
        <end position="100"/>
    </location>
</feature>
<organism evidence="2">
    <name type="scientific">Bactrocera dorsalis</name>
    <name type="common">Oriental fruit fly</name>
    <name type="synonym">Dacus dorsalis</name>
    <dbReference type="NCBI Taxonomy" id="27457"/>
    <lineage>
        <taxon>Eukaryota</taxon>
        <taxon>Metazoa</taxon>
        <taxon>Ecdysozoa</taxon>
        <taxon>Arthropoda</taxon>
        <taxon>Hexapoda</taxon>
        <taxon>Insecta</taxon>
        <taxon>Pterygota</taxon>
        <taxon>Neoptera</taxon>
        <taxon>Endopterygota</taxon>
        <taxon>Diptera</taxon>
        <taxon>Brachycera</taxon>
        <taxon>Muscomorpha</taxon>
        <taxon>Tephritoidea</taxon>
        <taxon>Tephritidae</taxon>
        <taxon>Bactrocera</taxon>
        <taxon>Bactrocera</taxon>
    </lineage>
</organism>
<evidence type="ECO:0000313" key="2">
    <source>
        <dbReference type="EMBL" id="JAC44121.1"/>
    </source>
</evidence>
<dbReference type="AlphaFoldDB" id="A0A034VLD6"/>
<reference evidence="2" key="1">
    <citation type="journal article" date="2014" name="BMC Genomics">
        <title>Characterizing the developmental transcriptome of the oriental fruit fly, Bactrocera dorsalis (Diptera: Tephritidae) through comparative genomic analysis with Drosophila melanogaster utilizing modENCODE datasets.</title>
        <authorList>
            <person name="Geib S.M."/>
            <person name="Calla B."/>
            <person name="Hall B."/>
            <person name="Hou S."/>
            <person name="Manoukis N.C."/>
        </authorList>
    </citation>
    <scope>NUCLEOTIDE SEQUENCE</scope>
    <source>
        <strain evidence="2">Punador</strain>
    </source>
</reference>